<evidence type="ECO:0000313" key="4">
    <source>
        <dbReference type="Proteomes" id="UP000177967"/>
    </source>
</evidence>
<keyword evidence="2" id="KW-1133">Transmembrane helix</keyword>
<keyword evidence="2" id="KW-0472">Membrane</keyword>
<sequence length="240" mass="27120">MLIWVTLIAVFVVLGVVIWRVEIWRRKQKRSLPILVPEKKVLASLPPEKQKEWDGAIGRFMKMLSEKLRLTFTPPSGHECNPINQPDSLRWMFTANCPQNHSWWCRLIFLLYLRSDGGSVVCEKIEINFVQGGATHRVSSLYLTRSVKNRDHIQLLFAYTNAFGPENLAGKFDEILKKVTAAIEWWDPVILGPIAHPPVFSRTTGKTHQEPPKPKPAEDSTSTPPVSVTAKPATAETAES</sequence>
<evidence type="ECO:0000256" key="2">
    <source>
        <dbReference type="SAM" id="Phobius"/>
    </source>
</evidence>
<dbReference type="Proteomes" id="UP000177967">
    <property type="component" value="Unassembled WGS sequence"/>
</dbReference>
<comment type="caution">
    <text evidence="3">The sequence shown here is derived from an EMBL/GenBank/DDBJ whole genome shotgun (WGS) entry which is preliminary data.</text>
</comment>
<organism evidence="3 4">
    <name type="scientific">Candidatus Blackburnbacteria bacterium RIFCSPHIGHO2_01_FULL_43_15b</name>
    <dbReference type="NCBI Taxonomy" id="1797513"/>
    <lineage>
        <taxon>Bacteria</taxon>
        <taxon>Candidatus Blackburniibacteriota</taxon>
    </lineage>
</organism>
<feature type="compositionally biased region" description="Basic and acidic residues" evidence="1">
    <location>
        <begin position="207"/>
        <end position="218"/>
    </location>
</feature>
<feature type="transmembrane region" description="Helical" evidence="2">
    <location>
        <begin position="6"/>
        <end position="23"/>
    </location>
</feature>
<evidence type="ECO:0000313" key="3">
    <source>
        <dbReference type="EMBL" id="OGY09146.1"/>
    </source>
</evidence>
<dbReference type="AlphaFoldDB" id="A0A1G1V1D8"/>
<reference evidence="3 4" key="1">
    <citation type="journal article" date="2016" name="Nat. Commun.">
        <title>Thousands of microbial genomes shed light on interconnected biogeochemical processes in an aquifer system.</title>
        <authorList>
            <person name="Anantharaman K."/>
            <person name="Brown C.T."/>
            <person name="Hug L.A."/>
            <person name="Sharon I."/>
            <person name="Castelle C.J."/>
            <person name="Probst A.J."/>
            <person name="Thomas B.C."/>
            <person name="Singh A."/>
            <person name="Wilkins M.J."/>
            <person name="Karaoz U."/>
            <person name="Brodie E.L."/>
            <person name="Williams K.H."/>
            <person name="Hubbard S.S."/>
            <person name="Banfield J.F."/>
        </authorList>
    </citation>
    <scope>NUCLEOTIDE SEQUENCE [LARGE SCALE GENOMIC DNA]</scope>
</reference>
<dbReference type="EMBL" id="MHBW01000014">
    <property type="protein sequence ID" value="OGY09146.1"/>
    <property type="molecule type" value="Genomic_DNA"/>
</dbReference>
<protein>
    <submittedName>
        <fullName evidence="3">Uncharacterized protein</fullName>
    </submittedName>
</protein>
<feature type="region of interest" description="Disordered" evidence="1">
    <location>
        <begin position="200"/>
        <end position="240"/>
    </location>
</feature>
<accession>A0A1G1V1D8</accession>
<gene>
    <name evidence="3" type="ORF">A2782_03220</name>
</gene>
<keyword evidence="2" id="KW-0812">Transmembrane</keyword>
<name>A0A1G1V1D8_9BACT</name>
<evidence type="ECO:0000256" key="1">
    <source>
        <dbReference type="SAM" id="MobiDB-lite"/>
    </source>
</evidence>
<proteinExistence type="predicted"/>